<protein>
    <submittedName>
        <fullName evidence="1">Uncharacterized protein</fullName>
    </submittedName>
</protein>
<dbReference type="EMBL" id="CP019476">
    <property type="protein sequence ID" value="UQC81742.1"/>
    <property type="molecule type" value="Genomic_DNA"/>
</dbReference>
<dbReference type="Proteomes" id="UP000830671">
    <property type="component" value="Chromosome 4"/>
</dbReference>
<dbReference type="RefSeq" id="XP_049143366.1">
    <property type="nucleotide sequence ID" value="XM_049286223.1"/>
</dbReference>
<evidence type="ECO:0000313" key="2">
    <source>
        <dbReference type="Proteomes" id="UP000830671"/>
    </source>
</evidence>
<reference evidence="1" key="1">
    <citation type="journal article" date="2021" name="Mol. Plant Microbe Interact.">
        <title>Complete Genome Sequence of the Plant-Pathogenic Fungus Colletotrichum lupini.</title>
        <authorList>
            <person name="Baroncelli R."/>
            <person name="Pensec F."/>
            <person name="Da Lio D."/>
            <person name="Boufleur T."/>
            <person name="Vicente I."/>
            <person name="Sarrocco S."/>
            <person name="Picot A."/>
            <person name="Baraldi E."/>
            <person name="Sukno S."/>
            <person name="Thon M."/>
            <person name="Le Floch G."/>
        </authorList>
    </citation>
    <scope>NUCLEOTIDE SEQUENCE</scope>
    <source>
        <strain evidence="1">IMI 504893</strain>
    </source>
</reference>
<organism evidence="1 2">
    <name type="scientific">Colletotrichum lupini</name>
    <dbReference type="NCBI Taxonomy" id="145971"/>
    <lineage>
        <taxon>Eukaryota</taxon>
        <taxon>Fungi</taxon>
        <taxon>Dikarya</taxon>
        <taxon>Ascomycota</taxon>
        <taxon>Pezizomycotina</taxon>
        <taxon>Sordariomycetes</taxon>
        <taxon>Hypocreomycetidae</taxon>
        <taxon>Glomerellales</taxon>
        <taxon>Glomerellaceae</taxon>
        <taxon>Colletotrichum</taxon>
        <taxon>Colletotrichum acutatum species complex</taxon>
    </lineage>
</organism>
<evidence type="ECO:0000313" key="1">
    <source>
        <dbReference type="EMBL" id="UQC81742.1"/>
    </source>
</evidence>
<proteinExistence type="predicted"/>
<dbReference type="KEGG" id="clup:CLUP02_07228"/>
<sequence length="76" mass="8243">MSANLEVVEFVAGSLVNFVEKNKIFRRKPASSGCSVVAASCQPNCFDHLQAAAVISSEKQFVSRRAEQTIRPSSRG</sequence>
<gene>
    <name evidence="1" type="ORF">CLUP02_07228</name>
</gene>
<name>A0A9Q8WGA7_9PEZI</name>
<dbReference type="GeneID" id="73341233"/>
<dbReference type="AlphaFoldDB" id="A0A9Q8WGA7"/>
<keyword evidence="2" id="KW-1185">Reference proteome</keyword>
<accession>A0A9Q8WGA7</accession>